<keyword evidence="2" id="KW-1185">Reference proteome</keyword>
<protein>
    <submittedName>
        <fullName evidence="1">Uncharacterized protein</fullName>
    </submittedName>
</protein>
<accession>A0AAU9EUN0</accession>
<reference evidence="1 2" key="1">
    <citation type="submission" date="2023-08" db="EMBL/GenBank/DDBJ databases">
        <title>Helicovermis profunda gen. nov., sp. nov., a novel mesophilic, fermentative bacterium within the Bacillota from a deep-sea hydrothermal vent chimney.</title>
        <authorList>
            <person name="Miyazaki U."/>
            <person name="Mizutani D."/>
            <person name="Hashimoto Y."/>
            <person name="Tame A."/>
            <person name="Sawayama S."/>
            <person name="Miyazaki J."/>
            <person name="Takai K."/>
            <person name="Nakagawa S."/>
        </authorList>
    </citation>
    <scope>NUCLEOTIDE SEQUENCE [LARGE SCALE GENOMIC DNA]</scope>
    <source>
        <strain evidence="1 2">S502</strain>
    </source>
</reference>
<dbReference type="Proteomes" id="UP001321786">
    <property type="component" value="Chromosome"/>
</dbReference>
<evidence type="ECO:0000313" key="1">
    <source>
        <dbReference type="EMBL" id="BEP28790.1"/>
    </source>
</evidence>
<proteinExistence type="predicted"/>
<organism evidence="1 2">
    <name type="scientific">Helicovermis profundi</name>
    <dbReference type="NCBI Taxonomy" id="3065157"/>
    <lineage>
        <taxon>Bacteria</taxon>
        <taxon>Bacillati</taxon>
        <taxon>Bacillota</taxon>
        <taxon>Clostridia</taxon>
        <taxon>Helicovermis</taxon>
    </lineage>
</organism>
<dbReference type="KEGG" id="hprf:HLPR_11210"/>
<evidence type="ECO:0000313" key="2">
    <source>
        <dbReference type="Proteomes" id="UP001321786"/>
    </source>
</evidence>
<dbReference type="AlphaFoldDB" id="A0AAU9EUN0"/>
<gene>
    <name evidence="1" type="ORF">HLPR_11210</name>
</gene>
<dbReference type="EMBL" id="AP028654">
    <property type="protein sequence ID" value="BEP28790.1"/>
    <property type="molecule type" value="Genomic_DNA"/>
</dbReference>
<dbReference type="RefSeq" id="WP_338537095.1">
    <property type="nucleotide sequence ID" value="NZ_AP028654.1"/>
</dbReference>
<sequence length="91" mass="10560">MERVVERLNLVKNEINDQIIKLTMSNKILNDICVECRDEFEIRLIESNLKDNKLIIEDSKIDLTEIDKAISVLVAITKLSDKQKNDPRLHA</sequence>
<name>A0AAU9EUN0_9FIRM</name>